<evidence type="ECO:0000256" key="9">
    <source>
        <dbReference type="ARBA" id="ARBA00023146"/>
    </source>
</evidence>
<dbReference type="PANTHER" id="PTHR43311:SF2">
    <property type="entry name" value="GLUTAMATE--TRNA LIGASE, MITOCHONDRIAL-RELATED"/>
    <property type="match status" value="1"/>
</dbReference>
<evidence type="ECO:0000256" key="2">
    <source>
        <dbReference type="ARBA" id="ARBA00007894"/>
    </source>
</evidence>
<keyword evidence="7 12" id="KW-0067">ATP-binding</keyword>
<comment type="catalytic activity">
    <reaction evidence="12">
        <text>tRNA(Glu) + L-glutamate + ATP = L-glutamyl-tRNA(Glu) + AMP + diphosphate</text>
        <dbReference type="Rhea" id="RHEA:23540"/>
        <dbReference type="Rhea" id="RHEA-COMP:9663"/>
        <dbReference type="Rhea" id="RHEA-COMP:9680"/>
        <dbReference type="ChEBI" id="CHEBI:29985"/>
        <dbReference type="ChEBI" id="CHEBI:30616"/>
        <dbReference type="ChEBI" id="CHEBI:33019"/>
        <dbReference type="ChEBI" id="CHEBI:78442"/>
        <dbReference type="ChEBI" id="CHEBI:78520"/>
        <dbReference type="ChEBI" id="CHEBI:456215"/>
        <dbReference type="EC" id="6.1.1.17"/>
    </reaction>
</comment>
<dbReference type="Gene3D" id="1.10.10.350">
    <property type="match status" value="1"/>
</dbReference>
<evidence type="ECO:0000259" key="14">
    <source>
        <dbReference type="Pfam" id="PF19269"/>
    </source>
</evidence>
<dbReference type="Pfam" id="PF00749">
    <property type="entry name" value="tRNA-synt_1c"/>
    <property type="match status" value="1"/>
</dbReference>
<dbReference type="OrthoDB" id="9807503at2"/>
<dbReference type="GO" id="GO:0008270">
    <property type="term" value="F:zinc ion binding"/>
    <property type="evidence" value="ECO:0007669"/>
    <property type="project" value="InterPro"/>
</dbReference>
<dbReference type="FunFam" id="3.40.50.620:FF:000007">
    <property type="entry name" value="Glutamate--tRNA ligase"/>
    <property type="match status" value="1"/>
</dbReference>
<dbReference type="Pfam" id="PF19269">
    <property type="entry name" value="Anticodon_2"/>
    <property type="match status" value="1"/>
</dbReference>
<evidence type="ECO:0000256" key="7">
    <source>
        <dbReference type="ARBA" id="ARBA00022840"/>
    </source>
</evidence>
<dbReference type="SUPFAM" id="SSF48163">
    <property type="entry name" value="An anticodon-binding domain of class I aminoacyl-tRNA synthetases"/>
    <property type="match status" value="1"/>
</dbReference>
<dbReference type="CDD" id="cd00808">
    <property type="entry name" value="GluRS_core"/>
    <property type="match status" value="1"/>
</dbReference>
<dbReference type="EC" id="6.1.1.17" evidence="12"/>
<evidence type="ECO:0000256" key="4">
    <source>
        <dbReference type="ARBA" id="ARBA00022490"/>
    </source>
</evidence>
<evidence type="ECO:0000256" key="1">
    <source>
        <dbReference type="ARBA" id="ARBA00004496"/>
    </source>
</evidence>
<keyword evidence="5 12" id="KW-0436">Ligase</keyword>
<protein>
    <recommendedName>
        <fullName evidence="12">Glutamate--tRNA ligase</fullName>
        <ecNumber evidence="12">6.1.1.17</ecNumber>
    </recommendedName>
    <alternativeName>
        <fullName evidence="12">Glutamyl-tRNA synthetase</fullName>
        <shortName evidence="12">GluRS</shortName>
    </alternativeName>
</protein>
<dbReference type="InterPro" id="IPR033910">
    <property type="entry name" value="GluRS_core"/>
</dbReference>
<sequence>MVRLRFAPSPTGHLHIGGLRTALYNYLYAKKNKGAFVLRIEDTDLERSSQVYTESILEALKWCGLNWDEIYYQSQRTHIYQSYIDSMLKNGTAYKCYCTKERLEELKKTQMVKGENPHYDGFCKNIKEDLNKPYVVRINLPQKDVSFVDSVHGELKFSYKEFDDFILQRSDGSFMYNFTNVVDDIDMKITHVIRGDDHITNTAKQLYIYEVLSAKVPQFAHIPMILGPDKKRLSKRHGAQSVLEYKQMGFLPQSLLNYLARLGWSYGDEEIFSMQKLLELFDLEGLNKSPAVFDQKKLLWLNGYYIRNTQAEELLNLSYDFLSQNCKSHEKKYLEKAIEVMKPRVETLVELAQSIEFFCTRPIFYEEKGIKKYTNQNTKQILLDFIDKIKNIKFTHDNFQALINDLASKYNEKVVNVAQGIRIALSGKSAGPALFDMIEIMGIDESIYRIKQFLEKLS</sequence>
<dbReference type="RefSeq" id="WP_092128338.1">
    <property type="nucleotide sequence ID" value="NZ_FMYU01000005.1"/>
</dbReference>
<dbReference type="InterPro" id="IPR001412">
    <property type="entry name" value="aa-tRNA-synth_I_CS"/>
</dbReference>
<dbReference type="InterPro" id="IPR020752">
    <property type="entry name" value="Glu-tRNA-synth_I_codon-bd_sub1"/>
</dbReference>
<keyword evidence="4 12" id="KW-0963">Cytoplasm</keyword>
<dbReference type="GO" id="GO:0000049">
    <property type="term" value="F:tRNA binding"/>
    <property type="evidence" value="ECO:0007669"/>
    <property type="project" value="InterPro"/>
</dbReference>
<dbReference type="InterPro" id="IPR020751">
    <property type="entry name" value="aa-tRNA-synth_I_codon-bd_sub2"/>
</dbReference>
<feature type="domain" description="Aminoacyl-tRNA synthetase class I anticodon-binding" evidence="14">
    <location>
        <begin position="322"/>
        <end position="453"/>
    </location>
</feature>
<name>A0A1G6LGW3_9BACT</name>
<comment type="caution">
    <text evidence="12">Lacks conserved residue(s) required for the propagation of feature annotation.</text>
</comment>
<dbReference type="HAMAP" id="MF_00022">
    <property type="entry name" value="Glu_tRNA_synth_type1"/>
    <property type="match status" value="1"/>
</dbReference>
<dbReference type="InterPro" id="IPR045462">
    <property type="entry name" value="aa-tRNA-synth_I_cd-bd"/>
</dbReference>
<dbReference type="GO" id="GO:0006424">
    <property type="term" value="P:glutamyl-tRNA aminoacylation"/>
    <property type="evidence" value="ECO:0007669"/>
    <property type="project" value="UniProtKB-UniRule"/>
</dbReference>
<feature type="short sequence motif" description="'KMSKS' region" evidence="12">
    <location>
        <begin position="232"/>
        <end position="236"/>
    </location>
</feature>
<evidence type="ECO:0000256" key="10">
    <source>
        <dbReference type="ARBA" id="ARBA00050184"/>
    </source>
</evidence>
<dbReference type="SUPFAM" id="SSF52374">
    <property type="entry name" value="Nucleotidylyl transferase"/>
    <property type="match status" value="1"/>
</dbReference>
<proteinExistence type="inferred from homology"/>
<dbReference type="NCBIfam" id="TIGR00464">
    <property type="entry name" value="gltX_bact"/>
    <property type="match status" value="1"/>
</dbReference>
<dbReference type="InterPro" id="IPR000924">
    <property type="entry name" value="Glu/Gln-tRNA-synth"/>
</dbReference>
<dbReference type="InterPro" id="IPR014729">
    <property type="entry name" value="Rossmann-like_a/b/a_fold"/>
</dbReference>
<dbReference type="GO" id="GO:0005829">
    <property type="term" value="C:cytosol"/>
    <property type="evidence" value="ECO:0007669"/>
    <property type="project" value="TreeGrafter"/>
</dbReference>
<dbReference type="InterPro" id="IPR049940">
    <property type="entry name" value="GluQ/Sye"/>
</dbReference>
<comment type="subunit">
    <text evidence="3 12">Monomer.</text>
</comment>
<comment type="subcellular location">
    <subcellularLocation>
        <location evidence="1 12">Cytoplasm</location>
    </subcellularLocation>
</comment>
<dbReference type="PROSITE" id="PS00178">
    <property type="entry name" value="AA_TRNA_LIGASE_I"/>
    <property type="match status" value="1"/>
</dbReference>
<evidence type="ECO:0000256" key="12">
    <source>
        <dbReference type="HAMAP-Rule" id="MF_00022"/>
    </source>
</evidence>
<comment type="similarity">
    <text evidence="2 12">Belongs to the class-I aminoacyl-tRNA synthetase family. Glutamate--tRNA ligase type 1 subfamily.</text>
</comment>
<dbReference type="InterPro" id="IPR008925">
    <property type="entry name" value="aa_tRNA-synth_I_cd-bd_sf"/>
</dbReference>
<keyword evidence="9 12" id="KW-0030">Aminoacyl-tRNA synthetase</keyword>
<comment type="function">
    <text evidence="11">Aminoacylates tRNA(Gln) with glutamate. Does not aminoacylate tRNA(Glu).</text>
</comment>
<keyword evidence="6 12" id="KW-0547">Nucleotide-binding</keyword>
<dbReference type="Gene3D" id="3.40.50.620">
    <property type="entry name" value="HUPs"/>
    <property type="match status" value="1"/>
</dbReference>
<feature type="domain" description="Glutamyl/glutaminyl-tRNA synthetase class Ib catalytic" evidence="13">
    <location>
        <begin position="1"/>
        <end position="300"/>
    </location>
</feature>
<evidence type="ECO:0000256" key="3">
    <source>
        <dbReference type="ARBA" id="ARBA00011245"/>
    </source>
</evidence>
<evidence type="ECO:0000313" key="16">
    <source>
        <dbReference type="Proteomes" id="UP000199411"/>
    </source>
</evidence>
<evidence type="ECO:0000256" key="8">
    <source>
        <dbReference type="ARBA" id="ARBA00022917"/>
    </source>
</evidence>
<evidence type="ECO:0000259" key="13">
    <source>
        <dbReference type="Pfam" id="PF00749"/>
    </source>
</evidence>
<evidence type="ECO:0000256" key="5">
    <source>
        <dbReference type="ARBA" id="ARBA00022598"/>
    </source>
</evidence>
<dbReference type="PANTHER" id="PTHR43311">
    <property type="entry name" value="GLUTAMATE--TRNA LIGASE"/>
    <property type="match status" value="1"/>
</dbReference>
<keyword evidence="8 12" id="KW-0648">Protein biosynthesis</keyword>
<dbReference type="AlphaFoldDB" id="A0A1G6LGW3"/>
<organism evidence="15 16">
    <name type="scientific">Desulfurella multipotens</name>
    <dbReference type="NCBI Taxonomy" id="79269"/>
    <lineage>
        <taxon>Bacteria</taxon>
        <taxon>Pseudomonadati</taxon>
        <taxon>Campylobacterota</taxon>
        <taxon>Desulfurellia</taxon>
        <taxon>Desulfurellales</taxon>
        <taxon>Desulfurellaceae</taxon>
        <taxon>Desulfurella</taxon>
    </lineage>
</organism>
<gene>
    <name evidence="12" type="primary">gltX</name>
    <name evidence="15" type="ORF">SAMN05660835_00810</name>
</gene>
<evidence type="ECO:0000313" key="15">
    <source>
        <dbReference type="EMBL" id="SDC42444.1"/>
    </source>
</evidence>
<dbReference type="Proteomes" id="UP000199411">
    <property type="component" value="Unassembled WGS sequence"/>
</dbReference>
<feature type="binding site" evidence="12">
    <location>
        <position position="235"/>
    </location>
    <ligand>
        <name>ATP</name>
        <dbReference type="ChEBI" id="CHEBI:30616"/>
    </ligand>
</feature>
<keyword evidence="16" id="KW-1185">Reference proteome</keyword>
<evidence type="ECO:0000256" key="11">
    <source>
        <dbReference type="ARBA" id="ARBA00054667"/>
    </source>
</evidence>
<dbReference type="InterPro" id="IPR004527">
    <property type="entry name" value="Glu-tRNA-ligase_bac/mito"/>
</dbReference>
<reference evidence="16" key="1">
    <citation type="submission" date="2016-10" db="EMBL/GenBank/DDBJ databases">
        <authorList>
            <person name="Varghese N."/>
            <person name="Submissions S."/>
        </authorList>
    </citation>
    <scope>NUCLEOTIDE SEQUENCE [LARGE SCALE GENOMIC DNA]</scope>
    <source>
        <strain evidence="16">DSM 8415</strain>
    </source>
</reference>
<dbReference type="GO" id="GO:0005524">
    <property type="term" value="F:ATP binding"/>
    <property type="evidence" value="ECO:0007669"/>
    <property type="project" value="UniProtKB-UniRule"/>
</dbReference>
<accession>A0A1G6LGW3</accession>
<feature type="short sequence motif" description="'HIGH' region" evidence="12">
    <location>
        <begin position="8"/>
        <end position="18"/>
    </location>
</feature>
<evidence type="ECO:0000256" key="6">
    <source>
        <dbReference type="ARBA" id="ARBA00022741"/>
    </source>
</evidence>
<comment type="function">
    <text evidence="12">Catalyzes the attachment of glutamate to tRNA(Glu) in a two-step reaction: glutamate is first activated by ATP to form Glu-AMP and then transferred to the acceptor end of tRNA(Glu).</text>
</comment>
<dbReference type="InterPro" id="IPR020058">
    <property type="entry name" value="Glu/Gln-tRNA-synth_Ib_cat-dom"/>
</dbReference>
<dbReference type="GO" id="GO:0004818">
    <property type="term" value="F:glutamate-tRNA ligase activity"/>
    <property type="evidence" value="ECO:0007669"/>
    <property type="project" value="UniProtKB-UniRule"/>
</dbReference>
<dbReference type="Gene3D" id="1.10.8.70">
    <property type="entry name" value="Glutamate-tRNA synthetase, class I, anticodon-binding domain 1"/>
    <property type="match status" value="1"/>
</dbReference>
<comment type="catalytic activity">
    <reaction evidence="10">
        <text>tRNA(Glu) + L-glutamate + ATP = L-glutamyl-tRNA(Gln) + AMP + diphosphate</text>
        <dbReference type="Rhea" id="RHEA:51156"/>
        <dbReference type="Rhea" id="RHEA-COMP:9663"/>
        <dbReference type="Rhea" id="RHEA-COMP:9684"/>
        <dbReference type="ChEBI" id="CHEBI:29985"/>
        <dbReference type="ChEBI" id="CHEBI:30616"/>
        <dbReference type="ChEBI" id="CHEBI:33019"/>
        <dbReference type="ChEBI" id="CHEBI:78442"/>
        <dbReference type="ChEBI" id="CHEBI:78520"/>
        <dbReference type="ChEBI" id="CHEBI:456215"/>
    </reaction>
</comment>
<dbReference type="EMBL" id="FMYU01000005">
    <property type="protein sequence ID" value="SDC42444.1"/>
    <property type="molecule type" value="Genomic_DNA"/>
</dbReference>
<dbReference type="PRINTS" id="PR00987">
    <property type="entry name" value="TRNASYNTHGLU"/>
</dbReference>